<sequence length="560" mass="65017">MLFNNKIKGSLTFYKTLYSPLFSKVFGFSFFLRKNSYLSRKPYYITTPIFYVNSDPHIGHLYTLVLADVIQRYQQLKNRQVILRIGTDEHGMKIQKAALKSGLSPLLFCEKASYRFKHLAKLANVNYKDFTRTTDAKHCEGVRYFWKILQNKGYIYQSKHEGWYSISDETFYPSTAVRTVQNSKDGTSSTISIETGSVVEWMSENNYHFRLSSLKDQLLDHYNKNPNFVVPSFQQNSIYKMICEGLSDISISRLSSRYSWGIRVPGDESQTIYVWFDALLSYITNAGYPWSGSVFGEWPADVHLIGKDILRFHCILWPALLIAVGLPLPYQIVSHSHWTVNNVKMSKSLGNIVDPFLEIEKYGIDVLRYFLIRHGRFDDDKDYNSSDVLKSYDLDLRGQLGNLLLRISSPCFNLSRAILHAKNHINENTLFQDFDTKLNTISEKVDYHMNVFQAHIALEVIFDFIASINKFFQNSEPWKYKHDPLKVDPIIFRSLEAMRISGILLKPFMPSKADEMLNQLGVEIPKRNFKFCKLGADDTYLKTQCTQNKQLFPKLHVKYE</sequence>
<name>A0ACB7C8H6_9ASCO</name>
<accession>A0ACB7C8H6</accession>
<keyword evidence="2" id="KW-1185">Reference proteome</keyword>
<comment type="caution">
    <text evidence="1">The sequence shown here is derived from an EMBL/GenBank/DDBJ whole genome shotgun (WGS) entry which is preliminary data.</text>
</comment>
<organism evidence="1 2">
    <name type="scientific">Pneumocystis oryctolagi</name>
    <dbReference type="NCBI Taxonomy" id="42067"/>
    <lineage>
        <taxon>Eukaryota</taxon>
        <taxon>Fungi</taxon>
        <taxon>Dikarya</taxon>
        <taxon>Ascomycota</taxon>
        <taxon>Taphrinomycotina</taxon>
        <taxon>Pneumocystomycetes</taxon>
        <taxon>Pneumocystaceae</taxon>
        <taxon>Pneumocystis</taxon>
    </lineage>
</organism>
<proteinExistence type="predicted"/>
<evidence type="ECO:0000313" key="2">
    <source>
        <dbReference type="Proteomes" id="UP000768646"/>
    </source>
</evidence>
<protein>
    <submittedName>
        <fullName evidence="1">Uncharacterized protein</fullName>
    </submittedName>
</protein>
<dbReference type="Proteomes" id="UP000768646">
    <property type="component" value="Unassembled WGS sequence"/>
</dbReference>
<reference evidence="1 2" key="1">
    <citation type="journal article" date="2021" name="Commun. Biol.">
        <title>Genomic insights into the host specific adaptation of the Pneumocystis genus.</title>
        <authorList>
            <person name="Cisse O.H."/>
            <person name="Ma L."/>
            <person name="Dekker J.P."/>
            <person name="Khil P.P."/>
            <person name="Youn J.-H."/>
            <person name="Brenchley J.M."/>
            <person name="Blair R."/>
            <person name="Pahar B."/>
            <person name="Chabe M."/>
            <person name="Van Rompay K.K.A."/>
            <person name="Keesler R."/>
            <person name="Sukura A."/>
            <person name="Hirsch V."/>
            <person name="Kutty G."/>
            <person name="Liu Y."/>
            <person name="Peng L."/>
            <person name="Chen J."/>
            <person name="Song J."/>
            <person name="Weissenbacher-Lang C."/>
            <person name="Xu J."/>
            <person name="Upham N.S."/>
            <person name="Stajich J.E."/>
            <person name="Cuomo C.A."/>
            <person name="Cushion M.T."/>
            <person name="Kovacs J.A."/>
        </authorList>
    </citation>
    <scope>NUCLEOTIDE SEQUENCE [LARGE SCALE GENOMIC DNA]</scope>
    <source>
        <strain evidence="1 2">RABM</strain>
    </source>
</reference>
<evidence type="ECO:0000313" key="1">
    <source>
        <dbReference type="EMBL" id="KAG4303816.1"/>
    </source>
</evidence>
<gene>
    <name evidence="1" type="ORF">PORY_002779</name>
</gene>
<dbReference type="EMBL" id="JABTEG010000021">
    <property type="protein sequence ID" value="KAG4303816.1"/>
    <property type="molecule type" value="Genomic_DNA"/>
</dbReference>